<dbReference type="SUPFAM" id="SSF51395">
    <property type="entry name" value="FMN-linked oxidoreductases"/>
    <property type="match status" value="1"/>
</dbReference>
<gene>
    <name evidence="7" type="ORF">ACFO6Q_02935</name>
</gene>
<dbReference type="Gene3D" id="3.20.20.70">
    <property type="entry name" value="Aldolase class I"/>
    <property type="match status" value="1"/>
</dbReference>
<dbReference type="GO" id="GO:0004459">
    <property type="term" value="F:L-lactate dehydrogenase (NAD+) activity"/>
    <property type="evidence" value="ECO:0007669"/>
    <property type="project" value="UniProtKB-EC"/>
</dbReference>
<evidence type="ECO:0000256" key="2">
    <source>
        <dbReference type="ARBA" id="ARBA00022630"/>
    </source>
</evidence>
<proteinExistence type="inferred from homology"/>
<sequence length="407" mass="43910">MGETITNIRDLRERAERRVPRAFFDYDDRGSYDEITLRDNVQALEAIRLRQRVMIDVDRRSLATDIVGEAAALPLALAPTGLTGLTRGSGEILAARAAAAAGIPFCLSTMSICSIEQVRAAVQTPFWFQIYVMRDRGFTRSLIQRAREAQCSALMLTVDLQIQGQRHREIKNGMTVPPRLRLANLFDILGKPAWIWRVLTAPSRSFGNLDGRVAGADGLTTLAQWIANQFDPTLTWDDIGWIRELWPGKLILKGVLDADDARQAAQAGVDAIVVSNHGGRQLDGAIASVTALPRIVDAVGDRLEVLFDGGIQSGQSLLKALALGARAGLIGKAFLYGLGADGEAGVAQAIAIIRRELDVSLALTGRTDVRRVDRSILLHADGSPYAPAPAPAPLACASETSPRIAHG</sequence>
<dbReference type="EC" id="1.1.1.27" evidence="7"/>
<evidence type="ECO:0000259" key="6">
    <source>
        <dbReference type="PROSITE" id="PS51349"/>
    </source>
</evidence>
<evidence type="ECO:0000313" key="7">
    <source>
        <dbReference type="EMBL" id="MFC4819261.1"/>
    </source>
</evidence>
<reference evidence="8" key="1">
    <citation type="journal article" date="2019" name="Int. J. Syst. Evol. Microbiol.">
        <title>The Global Catalogue of Microorganisms (GCM) 10K type strain sequencing project: providing services to taxonomists for standard genome sequencing and annotation.</title>
        <authorList>
            <consortium name="The Broad Institute Genomics Platform"/>
            <consortium name="The Broad Institute Genome Sequencing Center for Infectious Disease"/>
            <person name="Wu L."/>
            <person name="Ma J."/>
        </authorList>
    </citation>
    <scope>NUCLEOTIDE SEQUENCE [LARGE SCALE GENOMIC DNA]</scope>
    <source>
        <strain evidence="8">CCUG 30340</strain>
    </source>
</reference>
<feature type="domain" description="FMN hydroxy acid dehydrogenase" evidence="6">
    <location>
        <begin position="1"/>
        <end position="382"/>
    </location>
</feature>
<dbReference type="InterPro" id="IPR000262">
    <property type="entry name" value="FMN-dep_DH"/>
</dbReference>
<dbReference type="NCBIfam" id="NF008398">
    <property type="entry name" value="PRK11197.1"/>
    <property type="match status" value="1"/>
</dbReference>
<comment type="caution">
    <text evidence="7">The sequence shown here is derived from an EMBL/GenBank/DDBJ whole genome shotgun (WGS) entry which is preliminary data.</text>
</comment>
<evidence type="ECO:0000256" key="4">
    <source>
        <dbReference type="ARBA" id="ARBA00023002"/>
    </source>
</evidence>
<dbReference type="PIRSF" id="PIRSF000138">
    <property type="entry name" value="Al-hdrx_acd_dh"/>
    <property type="match status" value="1"/>
</dbReference>
<dbReference type="InterPro" id="IPR013785">
    <property type="entry name" value="Aldolase_TIM"/>
</dbReference>
<organism evidence="7 8">
    <name type="scientific">Dokdonella ginsengisoli</name>
    <dbReference type="NCBI Taxonomy" id="363846"/>
    <lineage>
        <taxon>Bacteria</taxon>
        <taxon>Pseudomonadati</taxon>
        <taxon>Pseudomonadota</taxon>
        <taxon>Gammaproteobacteria</taxon>
        <taxon>Lysobacterales</taxon>
        <taxon>Rhodanobacteraceae</taxon>
        <taxon>Dokdonella</taxon>
    </lineage>
</organism>
<dbReference type="PROSITE" id="PS51349">
    <property type="entry name" value="FMN_HYDROXY_ACID_DH_2"/>
    <property type="match status" value="1"/>
</dbReference>
<keyword evidence="2" id="KW-0285">Flavoprotein</keyword>
<dbReference type="EMBL" id="JBHSHD010000003">
    <property type="protein sequence ID" value="MFC4819261.1"/>
    <property type="molecule type" value="Genomic_DNA"/>
</dbReference>
<dbReference type="Proteomes" id="UP001595886">
    <property type="component" value="Unassembled WGS sequence"/>
</dbReference>
<dbReference type="InterPro" id="IPR012133">
    <property type="entry name" value="Alpha-hydoxy_acid_DH_FMN"/>
</dbReference>
<evidence type="ECO:0000256" key="5">
    <source>
        <dbReference type="ARBA" id="ARBA00024042"/>
    </source>
</evidence>
<dbReference type="Pfam" id="PF01070">
    <property type="entry name" value="FMN_dh"/>
    <property type="match status" value="1"/>
</dbReference>
<name>A0ABV9QQT5_9GAMM</name>
<comment type="cofactor">
    <cofactor evidence="1">
        <name>FMN</name>
        <dbReference type="ChEBI" id="CHEBI:58210"/>
    </cofactor>
</comment>
<dbReference type="PANTHER" id="PTHR10578">
    <property type="entry name" value="S -2-HYDROXY-ACID OXIDASE-RELATED"/>
    <property type="match status" value="1"/>
</dbReference>
<dbReference type="InterPro" id="IPR037396">
    <property type="entry name" value="FMN_HAD"/>
</dbReference>
<keyword evidence="8" id="KW-1185">Reference proteome</keyword>
<evidence type="ECO:0000256" key="1">
    <source>
        <dbReference type="ARBA" id="ARBA00001917"/>
    </source>
</evidence>
<evidence type="ECO:0000313" key="8">
    <source>
        <dbReference type="Proteomes" id="UP001595886"/>
    </source>
</evidence>
<accession>A0ABV9QQT5</accession>
<dbReference type="CDD" id="cd02809">
    <property type="entry name" value="alpha_hydroxyacid_oxid_FMN"/>
    <property type="match status" value="1"/>
</dbReference>
<keyword evidence="4 7" id="KW-0560">Oxidoreductase</keyword>
<dbReference type="RefSeq" id="WP_380019015.1">
    <property type="nucleotide sequence ID" value="NZ_JBHSHD010000003.1"/>
</dbReference>
<protein>
    <submittedName>
        <fullName evidence="7">L-lactate dehydrogenase</fullName>
        <ecNumber evidence="7">1.1.1.27</ecNumber>
    </submittedName>
</protein>
<evidence type="ECO:0000256" key="3">
    <source>
        <dbReference type="ARBA" id="ARBA00022643"/>
    </source>
</evidence>
<keyword evidence="3" id="KW-0288">FMN</keyword>
<comment type="similarity">
    <text evidence="5">Belongs to the FMN-dependent alpha-hydroxy acid dehydrogenase family.</text>
</comment>
<dbReference type="InterPro" id="IPR008259">
    <property type="entry name" value="FMN_hydac_DH_AS"/>
</dbReference>
<dbReference type="PROSITE" id="PS00557">
    <property type="entry name" value="FMN_HYDROXY_ACID_DH_1"/>
    <property type="match status" value="1"/>
</dbReference>
<dbReference type="PANTHER" id="PTHR10578:SF107">
    <property type="entry name" value="2-HYDROXYACID OXIDASE 1"/>
    <property type="match status" value="1"/>
</dbReference>